<protein>
    <recommendedName>
        <fullName evidence="15">Penicillin-binding protein 2</fullName>
    </recommendedName>
</protein>
<dbReference type="InterPro" id="IPR012338">
    <property type="entry name" value="Beta-lactam/transpept-like"/>
</dbReference>
<dbReference type="SUPFAM" id="SSF56601">
    <property type="entry name" value="beta-lactamase/transpeptidase-like"/>
    <property type="match status" value="1"/>
</dbReference>
<evidence type="ECO:0000256" key="5">
    <source>
        <dbReference type="ARBA" id="ARBA00022960"/>
    </source>
</evidence>
<dbReference type="Proteomes" id="UP000179264">
    <property type="component" value="Unassembled WGS sequence"/>
</dbReference>
<feature type="domain" description="Penicillin-binding protein dimerisation" evidence="12">
    <location>
        <begin position="125"/>
        <end position="194"/>
    </location>
</feature>
<proteinExistence type="predicted"/>
<dbReference type="InterPro" id="IPR001460">
    <property type="entry name" value="PCN-bd_Tpept"/>
</dbReference>
<dbReference type="GO" id="GO:0071555">
    <property type="term" value="P:cell wall organization"/>
    <property type="evidence" value="ECO:0007669"/>
    <property type="project" value="UniProtKB-KW"/>
</dbReference>
<sequence length="576" mass="64347">MFYQLKKIFRNHNRSKNRDIDPDEIFLDSQNLPEFDTAQFEGRIEKPIPRSAFTTLLFFIFFVGGVFIFKLWGLQIISGEQFRTRSDNNNLRHTIIFADRGLILDRNAVPLVWNTINPESNDFSLRVYATSTGLSTILGYVKYPTKDSKGIYYQDQDSFNAKDGIEKIYNAELLGKNGTKITETDVKGNVISESVIELPEDGKNLTLSIDIKLQKKLSMALLDIADRAGYKGGASIVMDIHTGEILASSNFPEYDSQIMNYGTDNKKINSWISDKNHPFLNRLISGLYTPGSIMKLFVALGVLDQGVISPTKQILSTGSISVPNPFFPDKPSVFLDWKAHGYVDLRHAIAVSSNVYFYTVGGGHRAQKGIGIGNIEKYAQMFGFGEITGVDFFGEKKGTIPSPEWKKQNFNGEIWRIGDTYNTAIGQYGFQVSLIQVVRAVSAIANEGTLLTPTFTKVGKKAEEKGSRVKISGIVPLDKNFYTIVKEGMRLGVTDGTSGALNFPFVEVASKTGTAQIGTSKNLVNSWVVGFWPYKDPKYAYAVVMERGSKNNQFGAVLVMKELFEWMNVYVPEYLK</sequence>
<keyword evidence="8 10" id="KW-0472">Membrane</keyword>
<keyword evidence="3" id="KW-1003">Cell membrane</keyword>
<evidence type="ECO:0000256" key="6">
    <source>
        <dbReference type="ARBA" id="ARBA00022984"/>
    </source>
</evidence>
<evidence type="ECO:0000256" key="3">
    <source>
        <dbReference type="ARBA" id="ARBA00022475"/>
    </source>
</evidence>
<comment type="subcellular location">
    <subcellularLocation>
        <location evidence="2">Cell membrane</location>
    </subcellularLocation>
    <subcellularLocation>
        <location evidence="1">Membrane</location>
        <topology evidence="1">Single-pass membrane protein</topology>
    </subcellularLocation>
</comment>
<comment type="caution">
    <text evidence="13">The sequence shown here is derived from an EMBL/GenBank/DDBJ whole genome shotgun (WGS) entry which is preliminary data.</text>
</comment>
<dbReference type="Gene3D" id="3.40.710.10">
    <property type="entry name" value="DD-peptidase/beta-lactamase superfamily"/>
    <property type="match status" value="1"/>
</dbReference>
<reference evidence="13 14" key="1">
    <citation type="journal article" date="2016" name="Nat. Commun.">
        <title>Thousands of microbial genomes shed light on interconnected biogeochemical processes in an aquifer system.</title>
        <authorList>
            <person name="Anantharaman K."/>
            <person name="Brown C.T."/>
            <person name="Hug L.A."/>
            <person name="Sharon I."/>
            <person name="Castelle C.J."/>
            <person name="Probst A.J."/>
            <person name="Thomas B.C."/>
            <person name="Singh A."/>
            <person name="Wilkins M.J."/>
            <person name="Karaoz U."/>
            <person name="Brodie E.L."/>
            <person name="Williams K.H."/>
            <person name="Hubbard S.S."/>
            <person name="Banfield J.F."/>
        </authorList>
    </citation>
    <scope>NUCLEOTIDE SEQUENCE [LARGE SCALE GENOMIC DNA]</scope>
</reference>
<evidence type="ECO:0000259" key="12">
    <source>
        <dbReference type="Pfam" id="PF03717"/>
    </source>
</evidence>
<dbReference type="SUPFAM" id="SSF56519">
    <property type="entry name" value="Penicillin binding protein dimerisation domain"/>
    <property type="match status" value="1"/>
</dbReference>
<evidence type="ECO:0000256" key="4">
    <source>
        <dbReference type="ARBA" id="ARBA00022692"/>
    </source>
</evidence>
<evidence type="ECO:0000313" key="13">
    <source>
        <dbReference type="EMBL" id="OHA93233.1"/>
    </source>
</evidence>
<accession>A0A1G2T7J2</accession>
<gene>
    <name evidence="13" type="ORF">A2W58_03775</name>
</gene>
<dbReference type="PANTHER" id="PTHR30627">
    <property type="entry name" value="PEPTIDOGLYCAN D,D-TRANSPEPTIDASE"/>
    <property type="match status" value="1"/>
</dbReference>
<evidence type="ECO:0000256" key="10">
    <source>
        <dbReference type="SAM" id="Phobius"/>
    </source>
</evidence>
<feature type="domain" description="Penicillin-binding protein transpeptidase" evidence="11">
    <location>
        <begin position="234"/>
        <end position="550"/>
    </location>
</feature>
<keyword evidence="6" id="KW-0573">Peptidoglycan synthesis</keyword>
<evidence type="ECO:0000313" key="14">
    <source>
        <dbReference type="Proteomes" id="UP000179264"/>
    </source>
</evidence>
<dbReference type="PANTHER" id="PTHR30627:SF2">
    <property type="entry name" value="PEPTIDOGLYCAN D,D-TRANSPEPTIDASE MRDA"/>
    <property type="match status" value="1"/>
</dbReference>
<dbReference type="GO" id="GO:0008658">
    <property type="term" value="F:penicillin binding"/>
    <property type="evidence" value="ECO:0007669"/>
    <property type="project" value="InterPro"/>
</dbReference>
<dbReference type="Gene3D" id="3.90.1310.10">
    <property type="entry name" value="Penicillin-binding protein 2a (Domain 2)"/>
    <property type="match status" value="1"/>
</dbReference>
<keyword evidence="9" id="KW-0961">Cell wall biogenesis/degradation</keyword>
<dbReference type="AlphaFoldDB" id="A0A1G2T7J2"/>
<evidence type="ECO:0000256" key="7">
    <source>
        <dbReference type="ARBA" id="ARBA00022989"/>
    </source>
</evidence>
<name>A0A1G2T7J2_9BACT</name>
<dbReference type="Pfam" id="PF03717">
    <property type="entry name" value="PBP_dimer"/>
    <property type="match status" value="1"/>
</dbReference>
<dbReference type="InterPro" id="IPR036138">
    <property type="entry name" value="PBP_dimer_sf"/>
</dbReference>
<evidence type="ECO:0008006" key="15">
    <source>
        <dbReference type="Google" id="ProtNLM"/>
    </source>
</evidence>
<dbReference type="EMBL" id="MHVL01000024">
    <property type="protein sequence ID" value="OHA93233.1"/>
    <property type="molecule type" value="Genomic_DNA"/>
</dbReference>
<keyword evidence="4 10" id="KW-0812">Transmembrane</keyword>
<dbReference type="InterPro" id="IPR050515">
    <property type="entry name" value="Beta-lactam/transpept"/>
</dbReference>
<keyword evidence="7 10" id="KW-1133">Transmembrane helix</keyword>
<feature type="transmembrane region" description="Helical" evidence="10">
    <location>
        <begin position="52"/>
        <end position="73"/>
    </location>
</feature>
<evidence type="ECO:0000256" key="9">
    <source>
        <dbReference type="ARBA" id="ARBA00023316"/>
    </source>
</evidence>
<evidence type="ECO:0000256" key="8">
    <source>
        <dbReference type="ARBA" id="ARBA00023136"/>
    </source>
</evidence>
<dbReference type="InterPro" id="IPR005311">
    <property type="entry name" value="PBP_dimer"/>
</dbReference>
<dbReference type="GO" id="GO:0009252">
    <property type="term" value="P:peptidoglycan biosynthetic process"/>
    <property type="evidence" value="ECO:0007669"/>
    <property type="project" value="UniProtKB-KW"/>
</dbReference>
<dbReference type="GO" id="GO:0008360">
    <property type="term" value="P:regulation of cell shape"/>
    <property type="evidence" value="ECO:0007669"/>
    <property type="project" value="UniProtKB-KW"/>
</dbReference>
<dbReference type="GO" id="GO:0071972">
    <property type="term" value="F:peptidoglycan L,D-transpeptidase activity"/>
    <property type="evidence" value="ECO:0007669"/>
    <property type="project" value="TreeGrafter"/>
</dbReference>
<evidence type="ECO:0000259" key="11">
    <source>
        <dbReference type="Pfam" id="PF00905"/>
    </source>
</evidence>
<dbReference type="Pfam" id="PF00905">
    <property type="entry name" value="Transpeptidase"/>
    <property type="match status" value="1"/>
</dbReference>
<evidence type="ECO:0000256" key="2">
    <source>
        <dbReference type="ARBA" id="ARBA00004236"/>
    </source>
</evidence>
<organism evidence="13 14">
    <name type="scientific">Candidatus Zambryskibacteria bacterium RIFCSPHIGHO2_02_38_10.5</name>
    <dbReference type="NCBI Taxonomy" id="1802742"/>
    <lineage>
        <taxon>Bacteria</taxon>
        <taxon>Candidatus Zambryskiibacteriota</taxon>
    </lineage>
</organism>
<evidence type="ECO:0000256" key="1">
    <source>
        <dbReference type="ARBA" id="ARBA00004167"/>
    </source>
</evidence>
<keyword evidence="5" id="KW-0133">Cell shape</keyword>
<dbReference type="GO" id="GO:0005886">
    <property type="term" value="C:plasma membrane"/>
    <property type="evidence" value="ECO:0007669"/>
    <property type="project" value="UniProtKB-SubCell"/>
</dbReference>